<keyword evidence="1 2" id="KW-0238">DNA-binding</keyword>
<dbReference type="GO" id="GO:0003677">
    <property type="term" value="F:DNA binding"/>
    <property type="evidence" value="ECO:0007669"/>
    <property type="project" value="UniProtKB-UniRule"/>
</dbReference>
<evidence type="ECO:0000313" key="6">
    <source>
        <dbReference type="Proteomes" id="UP000318126"/>
    </source>
</evidence>
<dbReference type="EMBL" id="VKGK01000023">
    <property type="protein sequence ID" value="TRY13037.1"/>
    <property type="molecule type" value="Genomic_DNA"/>
</dbReference>
<keyword evidence="3" id="KW-0472">Membrane</keyword>
<feature type="domain" description="OmpR/PhoB-type" evidence="4">
    <location>
        <begin position="20"/>
        <end position="117"/>
    </location>
</feature>
<reference evidence="6" key="1">
    <citation type="submission" date="2019-07" db="EMBL/GenBank/DDBJ databases">
        <title>Shewanella sp. YLB-08 draft genomic sequence.</title>
        <authorList>
            <person name="Yu L."/>
        </authorList>
    </citation>
    <scope>NUCLEOTIDE SEQUENCE [LARGE SCALE GENOMIC DNA]</scope>
    <source>
        <strain evidence="6">JCM 20706</strain>
    </source>
</reference>
<gene>
    <name evidence="5" type="ORF">FN961_17360</name>
</gene>
<name>A0A553JKQ9_SHEHA</name>
<dbReference type="SUPFAM" id="SSF46894">
    <property type="entry name" value="C-terminal effector domain of the bipartite response regulators"/>
    <property type="match status" value="1"/>
</dbReference>
<evidence type="ECO:0000256" key="1">
    <source>
        <dbReference type="ARBA" id="ARBA00023125"/>
    </source>
</evidence>
<sequence>MITEQHARSGYNRLPLGRVEIDMQIGSCWFDIENKTLSNLANETSWKMPAAEFSVIEILVQHRGQVLSREELLVAIPAELRALSLLTEAIERIRFYLGLDYAGLIETVDNQGYVLHSAPKSKTNNISSIPFGSISAKHYFILIGLLLGLLWMINLVFVPAMEINPMKKQVITSQSSNISFYPIFTSMKLKEKYQPQIQSFIKSIETCSKVPWQNIYLSFSTEDDLISFVLKRERLGRIEIRNLKQVPLDDDWHFIDKSWLTKVGICG</sequence>
<dbReference type="SMART" id="SM00862">
    <property type="entry name" value="Trans_reg_C"/>
    <property type="match status" value="1"/>
</dbReference>
<keyword evidence="3" id="KW-1133">Transmembrane helix</keyword>
<dbReference type="Proteomes" id="UP000318126">
    <property type="component" value="Unassembled WGS sequence"/>
</dbReference>
<evidence type="ECO:0000313" key="5">
    <source>
        <dbReference type="EMBL" id="TRY13037.1"/>
    </source>
</evidence>
<keyword evidence="3" id="KW-0812">Transmembrane</keyword>
<dbReference type="Gene3D" id="1.10.10.10">
    <property type="entry name" value="Winged helix-like DNA-binding domain superfamily/Winged helix DNA-binding domain"/>
    <property type="match status" value="1"/>
</dbReference>
<comment type="caution">
    <text evidence="5">The sequence shown here is derived from an EMBL/GenBank/DDBJ whole genome shotgun (WGS) entry which is preliminary data.</text>
</comment>
<dbReference type="AlphaFoldDB" id="A0A553JKQ9"/>
<organism evidence="5 6">
    <name type="scientific">Shewanella hanedai</name>
    <name type="common">Alteromonas hanedai</name>
    <dbReference type="NCBI Taxonomy" id="25"/>
    <lineage>
        <taxon>Bacteria</taxon>
        <taxon>Pseudomonadati</taxon>
        <taxon>Pseudomonadota</taxon>
        <taxon>Gammaproteobacteria</taxon>
        <taxon>Alteromonadales</taxon>
        <taxon>Shewanellaceae</taxon>
        <taxon>Shewanella</taxon>
    </lineage>
</organism>
<dbReference type="InterPro" id="IPR016032">
    <property type="entry name" value="Sig_transdc_resp-reg_C-effctor"/>
</dbReference>
<dbReference type="GO" id="GO:0000160">
    <property type="term" value="P:phosphorelay signal transduction system"/>
    <property type="evidence" value="ECO:0007669"/>
    <property type="project" value="InterPro"/>
</dbReference>
<dbReference type="RefSeq" id="WP_144041444.1">
    <property type="nucleotide sequence ID" value="NZ_BMPL01000039.1"/>
</dbReference>
<feature type="DNA-binding region" description="OmpR/PhoB-type" evidence="2">
    <location>
        <begin position="20"/>
        <end position="117"/>
    </location>
</feature>
<accession>A0A553JKQ9</accession>
<evidence type="ECO:0000256" key="2">
    <source>
        <dbReference type="PROSITE-ProRule" id="PRU01091"/>
    </source>
</evidence>
<keyword evidence="6" id="KW-1185">Reference proteome</keyword>
<dbReference type="PROSITE" id="PS51755">
    <property type="entry name" value="OMPR_PHOB"/>
    <property type="match status" value="1"/>
</dbReference>
<evidence type="ECO:0000256" key="3">
    <source>
        <dbReference type="SAM" id="Phobius"/>
    </source>
</evidence>
<dbReference type="OrthoDB" id="6266241at2"/>
<feature type="transmembrane region" description="Helical" evidence="3">
    <location>
        <begin position="139"/>
        <end position="158"/>
    </location>
</feature>
<dbReference type="InterPro" id="IPR001867">
    <property type="entry name" value="OmpR/PhoB-type_DNA-bd"/>
</dbReference>
<dbReference type="GO" id="GO:0006355">
    <property type="term" value="P:regulation of DNA-templated transcription"/>
    <property type="evidence" value="ECO:0007669"/>
    <property type="project" value="InterPro"/>
</dbReference>
<evidence type="ECO:0000259" key="4">
    <source>
        <dbReference type="PROSITE" id="PS51755"/>
    </source>
</evidence>
<proteinExistence type="predicted"/>
<protein>
    <submittedName>
        <fullName evidence="5">Helix-turn-helix domain-containing protein</fullName>
    </submittedName>
</protein>
<dbReference type="InterPro" id="IPR036388">
    <property type="entry name" value="WH-like_DNA-bd_sf"/>
</dbReference>
<dbReference type="Pfam" id="PF00486">
    <property type="entry name" value="Trans_reg_C"/>
    <property type="match status" value="1"/>
</dbReference>